<gene>
    <name evidence="2" type="ORF">GPZ80_04370</name>
</gene>
<organism evidence="2 3">
    <name type="scientific">Actinokineospora xionganensis</name>
    <dbReference type="NCBI Taxonomy" id="2684470"/>
    <lineage>
        <taxon>Bacteria</taxon>
        <taxon>Bacillati</taxon>
        <taxon>Actinomycetota</taxon>
        <taxon>Actinomycetes</taxon>
        <taxon>Pseudonocardiales</taxon>
        <taxon>Pseudonocardiaceae</taxon>
        <taxon>Actinokineospora</taxon>
    </lineage>
</organism>
<dbReference type="EMBL" id="JABVED010000002">
    <property type="protein sequence ID" value="MBC6446409.1"/>
    <property type="molecule type" value="Genomic_DNA"/>
</dbReference>
<evidence type="ECO:0000313" key="2">
    <source>
        <dbReference type="EMBL" id="MBC6446409.1"/>
    </source>
</evidence>
<proteinExistence type="predicted"/>
<keyword evidence="1" id="KW-1133">Transmembrane helix</keyword>
<dbReference type="RefSeq" id="WP_187218451.1">
    <property type="nucleotide sequence ID" value="NZ_JABVED010000002.1"/>
</dbReference>
<keyword evidence="1" id="KW-0812">Transmembrane</keyword>
<keyword evidence="1" id="KW-0472">Membrane</keyword>
<evidence type="ECO:0008006" key="4">
    <source>
        <dbReference type="Google" id="ProtNLM"/>
    </source>
</evidence>
<feature type="transmembrane region" description="Helical" evidence="1">
    <location>
        <begin position="48"/>
        <end position="69"/>
    </location>
</feature>
<dbReference type="Proteomes" id="UP000734823">
    <property type="component" value="Unassembled WGS sequence"/>
</dbReference>
<name>A0ABR7L184_9PSEU</name>
<reference evidence="2 3" key="1">
    <citation type="submission" date="2020-06" db="EMBL/GenBank/DDBJ databases">
        <title>Actinokineospora xiongansis sp. nov., isolated from soil of Baiyangdian.</title>
        <authorList>
            <person name="Zhang X."/>
        </authorList>
    </citation>
    <scope>NUCLEOTIDE SEQUENCE [LARGE SCALE GENOMIC DNA]</scope>
    <source>
        <strain evidence="2 3">HBU206404</strain>
    </source>
</reference>
<accession>A0ABR7L184</accession>
<evidence type="ECO:0000256" key="1">
    <source>
        <dbReference type="SAM" id="Phobius"/>
    </source>
</evidence>
<sequence>MIADEQDRTVARLRHELGAMDVHAHVDQVDRMLRRVHTRRREQRQHTVQIVAALAVVLIAVAGAFVVSWRQAEPDLATPAAPVVEWPMRGNLVGDMALHERAEALWRGAGENGPTGPVRTIYAGKRVDRSASMVVIAMVAPMDGGRSRVAFVTSAVSIHGVADETKLFLRAVTTAEPGQRAIGFIAAKPASGDEELRGGGAVGFTLATPGATAIKFRSSTYDMEFEEEQPIEPDGVVWLVGQTGMAAWNSTVQVAALAPIAVRLAPALTDPDVESVTLTTVGQTTKAIGDVRPGDLIVTAEGLVGVAGADGTVDTGLTGLSSIGTVQIARSSIPGNLVERAGVLTFEATGPGELHPGNRVVLANGDLVINLGRLGQDRLAVERLVDPNTVTTAMRVRQR</sequence>
<comment type="caution">
    <text evidence="2">The sequence shown here is derived from an EMBL/GenBank/DDBJ whole genome shotgun (WGS) entry which is preliminary data.</text>
</comment>
<evidence type="ECO:0000313" key="3">
    <source>
        <dbReference type="Proteomes" id="UP000734823"/>
    </source>
</evidence>
<keyword evidence="3" id="KW-1185">Reference proteome</keyword>
<protein>
    <recommendedName>
        <fullName evidence="4">DUF5666 domain-containing protein</fullName>
    </recommendedName>
</protein>